<dbReference type="OrthoDB" id="9794157at2"/>
<evidence type="ECO:0000313" key="3">
    <source>
        <dbReference type="Proteomes" id="UP000192738"/>
    </source>
</evidence>
<feature type="domain" description="LUD" evidence="1">
    <location>
        <begin position="54"/>
        <end position="232"/>
    </location>
</feature>
<dbReference type="SUPFAM" id="SSF100950">
    <property type="entry name" value="NagB/RpiA/CoA transferase-like"/>
    <property type="match status" value="1"/>
</dbReference>
<protein>
    <submittedName>
        <fullName evidence="2">L-lactate dehydrogenase complex protein LldG</fullName>
    </submittedName>
</protein>
<dbReference type="PANTHER" id="PTHR43682:SF1">
    <property type="entry name" value="LACTATE UTILIZATION PROTEIN C"/>
    <property type="match status" value="1"/>
</dbReference>
<reference evidence="2 3" key="1">
    <citation type="submission" date="2017-04" db="EMBL/GenBank/DDBJ databases">
        <authorList>
            <person name="Afonso C.L."/>
            <person name="Miller P.J."/>
            <person name="Scott M.A."/>
            <person name="Spackman E."/>
            <person name="Goraichik I."/>
            <person name="Dimitrov K.M."/>
            <person name="Suarez D.L."/>
            <person name="Swayne D.E."/>
        </authorList>
    </citation>
    <scope>NUCLEOTIDE SEQUENCE [LARGE SCALE GENOMIC DNA]</scope>
    <source>
        <strain evidence="2 3">DSM 5090</strain>
    </source>
</reference>
<accession>A0A1W2BVM0</accession>
<dbReference type="Proteomes" id="UP000192738">
    <property type="component" value="Unassembled WGS sequence"/>
</dbReference>
<name>A0A1W2BVM0_9FIRM</name>
<evidence type="ECO:0000313" key="2">
    <source>
        <dbReference type="EMBL" id="SMC77055.1"/>
    </source>
</evidence>
<dbReference type="InterPro" id="IPR037171">
    <property type="entry name" value="NagB/RpiA_transferase-like"/>
</dbReference>
<dbReference type="RefSeq" id="WP_084575903.1">
    <property type="nucleotide sequence ID" value="NZ_CP155572.1"/>
</dbReference>
<organism evidence="2 3">
    <name type="scientific">Sporomusa malonica</name>
    <dbReference type="NCBI Taxonomy" id="112901"/>
    <lineage>
        <taxon>Bacteria</taxon>
        <taxon>Bacillati</taxon>
        <taxon>Bacillota</taxon>
        <taxon>Negativicutes</taxon>
        <taxon>Selenomonadales</taxon>
        <taxon>Sporomusaceae</taxon>
        <taxon>Sporomusa</taxon>
    </lineage>
</organism>
<dbReference type="Gene3D" id="3.40.50.10420">
    <property type="entry name" value="NagB/RpiA/CoA transferase-like"/>
    <property type="match status" value="1"/>
</dbReference>
<gene>
    <name evidence="2" type="ORF">SAMN04488500_108210</name>
</gene>
<sequence>MTEIHEDLAQETLFLQTVAKALGRDKALSKPPKRQEVGPPAFWREQKFENKQPLELFKANLEALTGKVAIVHNGQEATNQIKLWLKVLNAKSAILWDHPKLRKHVDTSLLGVKTSFWNTEKTRQELIEIAEQADVGITWVDYAIGYTGTVALFNGATTGRSVSLLPPTHIAVMKESDIVPTMSTVIRQLIERRGQGNLPSTVDFITGPSRTSDIEMDLSIGVHGPFRIWTVVIEG</sequence>
<dbReference type="InterPro" id="IPR003741">
    <property type="entry name" value="LUD_dom"/>
</dbReference>
<proteinExistence type="predicted"/>
<dbReference type="AlphaFoldDB" id="A0A1W2BVM0"/>
<keyword evidence="3" id="KW-1185">Reference proteome</keyword>
<dbReference type="STRING" id="112901.SAMN04488500_108210"/>
<evidence type="ECO:0000259" key="1">
    <source>
        <dbReference type="Pfam" id="PF02589"/>
    </source>
</evidence>
<dbReference type="Pfam" id="PF02589">
    <property type="entry name" value="LUD_dom"/>
    <property type="match status" value="1"/>
</dbReference>
<dbReference type="EMBL" id="FWXI01000008">
    <property type="protein sequence ID" value="SMC77055.1"/>
    <property type="molecule type" value="Genomic_DNA"/>
</dbReference>
<dbReference type="PANTHER" id="PTHR43682">
    <property type="entry name" value="LACTATE UTILIZATION PROTEIN C"/>
    <property type="match status" value="1"/>
</dbReference>
<dbReference type="InterPro" id="IPR024185">
    <property type="entry name" value="FTHF_cligase-like_sf"/>
</dbReference>